<dbReference type="Proteomes" id="UP000829196">
    <property type="component" value="Unassembled WGS sequence"/>
</dbReference>
<dbReference type="EMBL" id="JAGYWB010000004">
    <property type="protein sequence ID" value="KAI0524966.1"/>
    <property type="molecule type" value="Genomic_DNA"/>
</dbReference>
<gene>
    <name evidence="1" type="ORF">KFK09_004356</name>
</gene>
<name>A0A8T3C070_DENNO</name>
<evidence type="ECO:0000313" key="1">
    <source>
        <dbReference type="EMBL" id="KAI0524966.1"/>
    </source>
</evidence>
<protein>
    <submittedName>
        <fullName evidence="1">Uncharacterized protein</fullName>
    </submittedName>
</protein>
<reference evidence="1" key="1">
    <citation type="journal article" date="2022" name="Front. Genet.">
        <title>Chromosome-Scale Assembly of the Dendrobium nobile Genome Provides Insights Into the Molecular Mechanism of the Biosynthesis of the Medicinal Active Ingredient of Dendrobium.</title>
        <authorList>
            <person name="Xu Q."/>
            <person name="Niu S.-C."/>
            <person name="Li K.-L."/>
            <person name="Zheng P.-J."/>
            <person name="Zhang X.-J."/>
            <person name="Jia Y."/>
            <person name="Liu Y."/>
            <person name="Niu Y.-X."/>
            <person name="Yu L.-H."/>
            <person name="Chen D.-F."/>
            <person name="Zhang G.-Q."/>
        </authorList>
    </citation>
    <scope>NUCLEOTIDE SEQUENCE</scope>
    <source>
        <tissue evidence="1">Leaf</tissue>
    </source>
</reference>
<sequence length="69" mass="7617">MIYHVGENSSRDVIKQLDWLHVLSDSEYDSSSESSGADDPGNSFYLLRDSSVVSVASRGKARGRGRRGR</sequence>
<organism evidence="1 2">
    <name type="scientific">Dendrobium nobile</name>
    <name type="common">Orchid</name>
    <dbReference type="NCBI Taxonomy" id="94219"/>
    <lineage>
        <taxon>Eukaryota</taxon>
        <taxon>Viridiplantae</taxon>
        <taxon>Streptophyta</taxon>
        <taxon>Embryophyta</taxon>
        <taxon>Tracheophyta</taxon>
        <taxon>Spermatophyta</taxon>
        <taxon>Magnoliopsida</taxon>
        <taxon>Liliopsida</taxon>
        <taxon>Asparagales</taxon>
        <taxon>Orchidaceae</taxon>
        <taxon>Epidendroideae</taxon>
        <taxon>Malaxideae</taxon>
        <taxon>Dendrobiinae</taxon>
        <taxon>Dendrobium</taxon>
    </lineage>
</organism>
<accession>A0A8T3C070</accession>
<proteinExistence type="predicted"/>
<dbReference type="AlphaFoldDB" id="A0A8T3C070"/>
<comment type="caution">
    <text evidence="1">The sequence shown here is derived from an EMBL/GenBank/DDBJ whole genome shotgun (WGS) entry which is preliminary data.</text>
</comment>
<evidence type="ECO:0000313" key="2">
    <source>
        <dbReference type="Proteomes" id="UP000829196"/>
    </source>
</evidence>
<keyword evidence="2" id="KW-1185">Reference proteome</keyword>